<dbReference type="Proteomes" id="UP001241758">
    <property type="component" value="Unassembled WGS sequence"/>
</dbReference>
<evidence type="ECO:0000256" key="1">
    <source>
        <dbReference type="SAM" id="MobiDB-lite"/>
    </source>
</evidence>
<dbReference type="EMBL" id="JASCTH010000057">
    <property type="protein sequence ID" value="MDI6105837.1"/>
    <property type="molecule type" value="Genomic_DNA"/>
</dbReference>
<feature type="region of interest" description="Disordered" evidence="1">
    <location>
        <begin position="1"/>
        <end position="37"/>
    </location>
</feature>
<comment type="caution">
    <text evidence="2">The sequence shown here is derived from an EMBL/GenBank/DDBJ whole genome shotgun (WGS) entry which is preliminary data.</text>
</comment>
<reference evidence="2 3" key="1">
    <citation type="submission" date="2023-05" db="EMBL/GenBank/DDBJ databases">
        <title>Actinoplanes sp. NEAU-A12 genome sequencing.</title>
        <authorList>
            <person name="Wang Z.-S."/>
        </authorList>
    </citation>
    <scope>NUCLEOTIDE SEQUENCE [LARGE SCALE GENOMIC DNA]</scope>
    <source>
        <strain evidence="2 3">NEAU-A12</strain>
    </source>
</reference>
<keyword evidence="3" id="KW-1185">Reference proteome</keyword>
<evidence type="ECO:0000313" key="3">
    <source>
        <dbReference type="Proteomes" id="UP001241758"/>
    </source>
</evidence>
<dbReference type="RefSeq" id="WP_282767301.1">
    <property type="nucleotide sequence ID" value="NZ_JASCTH010000057.1"/>
</dbReference>
<name>A0ABT6X1F1_9ACTN</name>
<organism evidence="2 3">
    <name type="scientific">Actinoplanes sandaracinus</name>
    <dbReference type="NCBI Taxonomy" id="3045177"/>
    <lineage>
        <taxon>Bacteria</taxon>
        <taxon>Bacillati</taxon>
        <taxon>Actinomycetota</taxon>
        <taxon>Actinomycetes</taxon>
        <taxon>Micromonosporales</taxon>
        <taxon>Micromonosporaceae</taxon>
        <taxon>Actinoplanes</taxon>
    </lineage>
</organism>
<proteinExistence type="predicted"/>
<gene>
    <name evidence="2" type="ORF">QLQ12_45420</name>
</gene>
<protein>
    <submittedName>
        <fullName evidence="2">Uncharacterized protein</fullName>
    </submittedName>
</protein>
<evidence type="ECO:0000313" key="2">
    <source>
        <dbReference type="EMBL" id="MDI6105837.1"/>
    </source>
</evidence>
<accession>A0ABT6X1F1</accession>
<sequence length="115" mass="12390">MTAPAAKFEHTTIRVPAPDECTDEAPHRPEKSSATMSPMRPLVAVGHGHAAAAAPPGRRLRNVNSGTVDFFVATFEDGGLDLSIPREWSRPPLGIDETTAGVWWPSAEHLRSLNP</sequence>